<dbReference type="GO" id="GO:0005886">
    <property type="term" value="C:plasma membrane"/>
    <property type="evidence" value="ECO:0007669"/>
    <property type="project" value="UniProtKB-SubCell"/>
</dbReference>
<evidence type="ECO:0000256" key="7">
    <source>
        <dbReference type="SAM" id="Phobius"/>
    </source>
</evidence>
<feature type="transmembrane region" description="Helical" evidence="7">
    <location>
        <begin position="51"/>
        <end position="74"/>
    </location>
</feature>
<evidence type="ECO:0000256" key="4">
    <source>
        <dbReference type="ARBA" id="ARBA00022692"/>
    </source>
</evidence>
<accession>A0A4D6YMQ4</accession>
<protein>
    <submittedName>
        <fullName evidence="8">Flagellar biosynthetic protein FliQ</fullName>
    </submittedName>
</protein>
<proteinExistence type="inferred from homology"/>
<gene>
    <name evidence="8" type="ORF">D9V81_00320</name>
</gene>
<comment type="similarity">
    <text evidence="2">Belongs to the FliQ/MopD/SpaQ family.</text>
</comment>
<keyword evidence="8" id="KW-0969">Cilium</keyword>
<dbReference type="PANTHER" id="PTHR34040:SF2">
    <property type="entry name" value="FLAGELLAR BIOSYNTHETIC PROTEIN FLIQ"/>
    <property type="match status" value="1"/>
</dbReference>
<organism evidence="8 9">
    <name type="scientific">Buchnera aphidicola</name>
    <name type="common">Therioaphis trifolii</name>
    <dbReference type="NCBI Taxonomy" id="1241884"/>
    <lineage>
        <taxon>Bacteria</taxon>
        <taxon>Pseudomonadati</taxon>
        <taxon>Pseudomonadota</taxon>
        <taxon>Gammaproteobacteria</taxon>
        <taxon>Enterobacterales</taxon>
        <taxon>Erwiniaceae</taxon>
        <taxon>Buchnera</taxon>
    </lineage>
</organism>
<evidence type="ECO:0000256" key="5">
    <source>
        <dbReference type="ARBA" id="ARBA00022989"/>
    </source>
</evidence>
<reference evidence="8 9" key="1">
    <citation type="submission" date="2018-10" db="EMBL/GenBank/DDBJ databases">
        <title>Comparative functional genomics of the obligate endosymbiont Buchnera aphidicola.</title>
        <authorList>
            <person name="Chong R.A."/>
        </authorList>
    </citation>
    <scope>NUCLEOTIDE SEQUENCE [LARGE SCALE GENOMIC DNA]</scope>
    <source>
        <strain evidence="8 9">Tma</strain>
    </source>
</reference>
<feature type="transmembrane region" description="Helical" evidence="7">
    <location>
        <begin position="16"/>
        <end position="39"/>
    </location>
</feature>
<dbReference type="RefSeq" id="WP_158349334.1">
    <property type="nucleotide sequence ID" value="NZ_CP032996.1"/>
</dbReference>
<dbReference type="PRINTS" id="PR00952">
    <property type="entry name" value="TYPE3IMQPROT"/>
</dbReference>
<evidence type="ECO:0000313" key="9">
    <source>
        <dbReference type="Proteomes" id="UP000298603"/>
    </source>
</evidence>
<dbReference type="PIRSF" id="PIRSF004669">
    <property type="entry name" value="FliQ"/>
    <property type="match status" value="1"/>
</dbReference>
<dbReference type="OrthoDB" id="9806440at2"/>
<dbReference type="AlphaFoldDB" id="A0A4D6YMQ4"/>
<keyword evidence="4 7" id="KW-0812">Transmembrane</keyword>
<name>A0A4D6YMQ4_9GAMM</name>
<dbReference type="Pfam" id="PF01313">
    <property type="entry name" value="Bac_export_3"/>
    <property type="match status" value="1"/>
</dbReference>
<comment type="subcellular location">
    <subcellularLocation>
        <location evidence="1">Cell membrane</location>
        <topology evidence="1">Multi-pass membrane protein</topology>
    </subcellularLocation>
</comment>
<evidence type="ECO:0000256" key="3">
    <source>
        <dbReference type="ARBA" id="ARBA00022475"/>
    </source>
</evidence>
<dbReference type="Proteomes" id="UP000298603">
    <property type="component" value="Chromosome"/>
</dbReference>
<sequence length="92" mass="10927">MKSTFLTTLFYESLKVLFFISFPFLLSVLFIGIIIGVFQTLFQINEQTLSFIPKLIVVFLIFTFFGTWFLNIIINYMEYIFKNISYSIFDLC</sequence>
<keyword evidence="6 7" id="KW-0472">Membrane</keyword>
<evidence type="ECO:0000256" key="2">
    <source>
        <dbReference type="ARBA" id="ARBA00006156"/>
    </source>
</evidence>
<evidence type="ECO:0000256" key="6">
    <source>
        <dbReference type="ARBA" id="ARBA00023136"/>
    </source>
</evidence>
<dbReference type="GO" id="GO:0009306">
    <property type="term" value="P:protein secretion"/>
    <property type="evidence" value="ECO:0007669"/>
    <property type="project" value="InterPro"/>
</dbReference>
<keyword evidence="3" id="KW-1003">Cell membrane</keyword>
<dbReference type="EMBL" id="CP032996">
    <property type="protein sequence ID" value="QCI27068.1"/>
    <property type="molecule type" value="Genomic_DNA"/>
</dbReference>
<dbReference type="InterPro" id="IPR002191">
    <property type="entry name" value="Bac_export_3"/>
</dbReference>
<evidence type="ECO:0000256" key="1">
    <source>
        <dbReference type="ARBA" id="ARBA00004651"/>
    </source>
</evidence>
<dbReference type="PANTHER" id="PTHR34040">
    <property type="entry name" value="FLAGELLAR BIOSYNTHETIC PROTEIN FLIQ"/>
    <property type="match status" value="1"/>
</dbReference>
<keyword evidence="8" id="KW-0282">Flagellum</keyword>
<keyword evidence="5 7" id="KW-1133">Transmembrane helix</keyword>
<keyword evidence="8" id="KW-0966">Cell projection</keyword>
<keyword evidence="9" id="KW-1185">Reference proteome</keyword>
<evidence type="ECO:0000313" key="8">
    <source>
        <dbReference type="EMBL" id="QCI27068.1"/>
    </source>
</evidence>